<accession>A4BA53</accession>
<dbReference type="OrthoDB" id="5296159at2"/>
<evidence type="ECO:0000313" key="1">
    <source>
        <dbReference type="EMBL" id="EAR10809.1"/>
    </source>
</evidence>
<dbReference type="STRING" id="314283.MED297_09876"/>
<comment type="caution">
    <text evidence="1">The sequence shown here is derived from an EMBL/GenBank/DDBJ whole genome shotgun (WGS) entry which is preliminary data.</text>
</comment>
<protein>
    <submittedName>
        <fullName evidence="1">Uncharacterized protein</fullName>
    </submittedName>
</protein>
<sequence>MPFAVIQFVFLFTLFASVVQADTLKLTSLRWPPYSDSELKNSGASVAVVRAALEVMGHDLEVTFFPWPRAVRTAMAEPSYQGYFPEYWYETEDFIFSNAIGHGPLGFLENRQRPVPWFSLEDLQAFRLGVVQDYVNTPELDALIAAGQINTETVVSDSINILMVAHRRVDLAVIDPNVFHFLMDHDRALTELKPTVQMNPRLLTTKQLFVALRNTPEGRRWTDIINQGLLKIDVERIMAEHGIR</sequence>
<name>A4BA53_9GAMM</name>
<dbReference type="SUPFAM" id="SSF53850">
    <property type="entry name" value="Periplasmic binding protein-like II"/>
    <property type="match status" value="1"/>
</dbReference>
<proteinExistence type="predicted"/>
<keyword evidence="2" id="KW-1185">Reference proteome</keyword>
<reference evidence="1 2" key="1">
    <citation type="submission" date="2006-02" db="EMBL/GenBank/DDBJ databases">
        <authorList>
            <person name="Pinhassi J."/>
            <person name="Pedros-Alio C."/>
            <person name="Ferriera S."/>
            <person name="Johnson J."/>
            <person name="Kravitz S."/>
            <person name="Halpern A."/>
            <person name="Remington K."/>
            <person name="Beeson K."/>
            <person name="Tran B."/>
            <person name="Rogers Y.-H."/>
            <person name="Friedman R."/>
            <person name="Venter J.C."/>
        </authorList>
    </citation>
    <scope>NUCLEOTIDE SEQUENCE [LARGE SCALE GENOMIC DNA]</scope>
    <source>
        <strain evidence="1 2">MED297</strain>
    </source>
</reference>
<dbReference type="PANTHER" id="PTHR38834:SF3">
    <property type="entry name" value="SOLUTE-BINDING PROTEIN FAMILY 3_N-TERMINAL DOMAIN-CONTAINING PROTEIN"/>
    <property type="match status" value="1"/>
</dbReference>
<dbReference type="Proteomes" id="UP000005953">
    <property type="component" value="Unassembled WGS sequence"/>
</dbReference>
<gene>
    <name evidence="1" type="ORF">MED297_09876</name>
</gene>
<dbReference type="RefSeq" id="WP_008041306.1">
    <property type="nucleotide sequence ID" value="NZ_CH724149.1"/>
</dbReference>
<evidence type="ECO:0000313" key="2">
    <source>
        <dbReference type="Proteomes" id="UP000005953"/>
    </source>
</evidence>
<organism evidence="1 2">
    <name type="scientific">Reinekea blandensis MED297</name>
    <dbReference type="NCBI Taxonomy" id="314283"/>
    <lineage>
        <taxon>Bacteria</taxon>
        <taxon>Pseudomonadati</taxon>
        <taxon>Pseudomonadota</taxon>
        <taxon>Gammaproteobacteria</taxon>
        <taxon>Oceanospirillales</taxon>
        <taxon>Saccharospirillaceae</taxon>
        <taxon>Reinekea</taxon>
    </lineage>
</organism>
<dbReference type="HOGENOM" id="CLU_064076_3_2_6"/>
<dbReference type="EMBL" id="AAOE01000002">
    <property type="protein sequence ID" value="EAR10809.1"/>
    <property type="molecule type" value="Genomic_DNA"/>
</dbReference>
<dbReference type="AlphaFoldDB" id="A4BA53"/>
<dbReference type="PANTHER" id="PTHR38834">
    <property type="entry name" value="PERIPLASMIC SUBSTRATE BINDING PROTEIN FAMILY 3"/>
    <property type="match status" value="1"/>
</dbReference>
<dbReference type="Gene3D" id="3.40.190.10">
    <property type="entry name" value="Periplasmic binding protein-like II"/>
    <property type="match status" value="2"/>
</dbReference>